<name>A0ABD3NX07_9STRA</name>
<feature type="transmembrane region" description="Helical" evidence="14">
    <location>
        <begin position="253"/>
        <end position="278"/>
    </location>
</feature>
<evidence type="ECO:0000256" key="12">
    <source>
        <dbReference type="ARBA" id="ARBA00023303"/>
    </source>
</evidence>
<evidence type="ECO:0000256" key="4">
    <source>
        <dbReference type="ARBA" id="ARBA00022475"/>
    </source>
</evidence>
<protein>
    <submittedName>
        <fullName evidence="15">Uncharacterized protein</fullName>
    </submittedName>
</protein>
<evidence type="ECO:0000313" key="15">
    <source>
        <dbReference type="EMBL" id="KAL3780259.1"/>
    </source>
</evidence>
<dbReference type="GO" id="GO:0005254">
    <property type="term" value="F:chloride channel activity"/>
    <property type="evidence" value="ECO:0007669"/>
    <property type="project" value="UniProtKB-KW"/>
</dbReference>
<evidence type="ECO:0000256" key="9">
    <source>
        <dbReference type="ARBA" id="ARBA00023173"/>
    </source>
</evidence>
<proteinExistence type="inferred from homology"/>
<evidence type="ECO:0000256" key="10">
    <source>
        <dbReference type="ARBA" id="ARBA00023180"/>
    </source>
</evidence>
<keyword evidence="6 14" id="KW-1133">Transmembrane helix</keyword>
<dbReference type="AlphaFoldDB" id="A0ABD3NX07"/>
<keyword evidence="3" id="KW-0813">Transport</keyword>
<keyword evidence="11" id="KW-0868">Chloride</keyword>
<evidence type="ECO:0000256" key="8">
    <source>
        <dbReference type="ARBA" id="ARBA00023136"/>
    </source>
</evidence>
<evidence type="ECO:0000256" key="14">
    <source>
        <dbReference type="SAM" id="Phobius"/>
    </source>
</evidence>
<evidence type="ECO:0000256" key="11">
    <source>
        <dbReference type="ARBA" id="ARBA00023214"/>
    </source>
</evidence>
<feature type="transmembrane region" description="Helical" evidence="14">
    <location>
        <begin position="112"/>
        <end position="133"/>
    </location>
</feature>
<dbReference type="EMBL" id="JABMIG020000356">
    <property type="protein sequence ID" value="KAL3780259.1"/>
    <property type="molecule type" value="Genomic_DNA"/>
</dbReference>
<evidence type="ECO:0000256" key="7">
    <source>
        <dbReference type="ARBA" id="ARBA00023065"/>
    </source>
</evidence>
<dbReference type="GO" id="GO:0005886">
    <property type="term" value="C:plasma membrane"/>
    <property type="evidence" value="ECO:0007669"/>
    <property type="project" value="UniProtKB-SubCell"/>
</dbReference>
<comment type="caution">
    <text evidence="15">The sequence shown here is derived from an EMBL/GenBank/DDBJ whole genome shotgun (WGS) entry which is preliminary data.</text>
</comment>
<dbReference type="PANTHER" id="PTHR12424:SF19">
    <property type="entry name" value="INTEGRASE ZINC-BINDING DOMAIN-CONTAINING PROTEIN"/>
    <property type="match status" value="1"/>
</dbReference>
<keyword evidence="12" id="KW-0407">Ion channel</keyword>
<dbReference type="GO" id="GO:0034707">
    <property type="term" value="C:chloride channel complex"/>
    <property type="evidence" value="ECO:0007669"/>
    <property type="project" value="UniProtKB-KW"/>
</dbReference>
<keyword evidence="16" id="KW-1185">Reference proteome</keyword>
<dbReference type="PANTHER" id="PTHR12424">
    <property type="entry name" value="TWEETY-RELATED"/>
    <property type="match status" value="1"/>
</dbReference>
<organism evidence="15 16">
    <name type="scientific">Cyclotella cryptica</name>
    <dbReference type="NCBI Taxonomy" id="29204"/>
    <lineage>
        <taxon>Eukaryota</taxon>
        <taxon>Sar</taxon>
        <taxon>Stramenopiles</taxon>
        <taxon>Ochrophyta</taxon>
        <taxon>Bacillariophyta</taxon>
        <taxon>Coscinodiscophyceae</taxon>
        <taxon>Thalassiosirophycidae</taxon>
        <taxon>Stephanodiscales</taxon>
        <taxon>Stephanodiscaceae</taxon>
        <taxon>Cyclotella</taxon>
    </lineage>
</organism>
<keyword evidence="4" id="KW-1003">Cell membrane</keyword>
<evidence type="ECO:0000256" key="3">
    <source>
        <dbReference type="ARBA" id="ARBA00022448"/>
    </source>
</evidence>
<evidence type="ECO:0000256" key="1">
    <source>
        <dbReference type="ARBA" id="ARBA00004651"/>
    </source>
</evidence>
<evidence type="ECO:0000256" key="6">
    <source>
        <dbReference type="ARBA" id="ARBA00022989"/>
    </source>
</evidence>
<comment type="similarity">
    <text evidence="2">Belongs to the tweety family.</text>
</comment>
<feature type="coiled-coil region" evidence="13">
    <location>
        <begin position="133"/>
        <end position="160"/>
    </location>
</feature>
<keyword evidence="10" id="KW-0325">Glycoprotein</keyword>
<keyword evidence="7" id="KW-0406">Ion transport</keyword>
<feature type="transmembrane region" description="Helical" evidence="14">
    <location>
        <begin position="290"/>
        <end position="314"/>
    </location>
</feature>
<feature type="transmembrane region" description="Helical" evidence="14">
    <location>
        <begin position="52"/>
        <end position="77"/>
    </location>
</feature>
<gene>
    <name evidence="15" type="ORF">HJC23_007041</name>
</gene>
<evidence type="ECO:0000313" key="16">
    <source>
        <dbReference type="Proteomes" id="UP001516023"/>
    </source>
</evidence>
<accession>A0ABD3NX07</accession>
<evidence type="ECO:0000256" key="2">
    <source>
        <dbReference type="ARBA" id="ARBA00009849"/>
    </source>
</evidence>
<keyword evidence="13" id="KW-0175">Coiled coil</keyword>
<keyword evidence="8 14" id="KW-0472">Membrane</keyword>
<sequence>MNVSIDDYRIDYVGPDYVITPQVSTFHRISRWGRSSDITDLLSTDQDAQASYAAGLMVMAVFSFTFFAFWAIAVLTLKCMGDNGGLFSGAPFTARSVGTLGTTNRQQSAVRLLFVVATLILWISAVLLLVMGVTELDKTANAADNTLVKLRDKIEAAEDITESIQDVGTRSVKIRDKVVYLFDTVICDAIDTEDTLGVNFNDLKTTARDDLNQLSSFLYESLDALLAGIDTANALTTSAEDVVSEIRLGGWPAILVAGFLFILPSFFVVGVSFAFANLTAKRFQLYMSYVILPMFICVVGFCIIVCCILIPMAAMNAGESKRIFADFCTGSSSAGGPDDTVLTSYRNLLGNDQSTRFLVVAYYTQRCISNYYPYDFLGKYFNKLGMAQISIDALIKALSDNLGVIQNQCGTNDGELFLSLAQSMKSNLNLLKGTVFDALELVNCKDINDLYVNAMHRATCTHAPATLGWMYGTLLGISVSGMCMITLRAAYLPTDNKASATKVIKHASISSPTHHSKLSSQITEESLQKFQKQYHCAENREHFSNEHSDVMVNMNLTTENSMPFALPSIPQLNFDFVVMTPEEQDDVSAL</sequence>
<evidence type="ECO:0000256" key="5">
    <source>
        <dbReference type="ARBA" id="ARBA00022692"/>
    </source>
</evidence>
<dbReference type="InterPro" id="IPR006990">
    <property type="entry name" value="Tweety"/>
</dbReference>
<evidence type="ECO:0000256" key="13">
    <source>
        <dbReference type="SAM" id="Coils"/>
    </source>
</evidence>
<reference evidence="15 16" key="1">
    <citation type="journal article" date="2020" name="G3 (Bethesda)">
        <title>Improved Reference Genome for Cyclotella cryptica CCMP332, a Model for Cell Wall Morphogenesis, Salinity Adaptation, and Lipid Production in Diatoms (Bacillariophyta).</title>
        <authorList>
            <person name="Roberts W.R."/>
            <person name="Downey K.M."/>
            <person name="Ruck E.C."/>
            <person name="Traller J.C."/>
            <person name="Alverson A.J."/>
        </authorList>
    </citation>
    <scope>NUCLEOTIDE SEQUENCE [LARGE SCALE GENOMIC DNA]</scope>
    <source>
        <strain evidence="15 16">CCMP332</strain>
    </source>
</reference>
<dbReference type="Proteomes" id="UP001516023">
    <property type="component" value="Unassembled WGS sequence"/>
</dbReference>
<keyword evidence="9" id="KW-0869">Chloride channel</keyword>
<keyword evidence="5 14" id="KW-0812">Transmembrane</keyword>
<comment type="subcellular location">
    <subcellularLocation>
        <location evidence="1">Cell membrane</location>
        <topology evidence="1">Multi-pass membrane protein</topology>
    </subcellularLocation>
</comment>